<keyword evidence="1" id="KW-0645">Protease</keyword>
<keyword evidence="1" id="KW-0064">Aspartyl protease</keyword>
<dbReference type="EC" id="3.4.23.-" evidence="1"/>
<keyword evidence="5" id="KW-1185">Reference proteome</keyword>
<evidence type="ECO:0000256" key="3">
    <source>
        <dbReference type="SAM" id="Phobius"/>
    </source>
</evidence>
<feature type="transmembrane region" description="Helical" evidence="3">
    <location>
        <begin position="131"/>
        <end position="150"/>
    </location>
</feature>
<dbReference type="RefSeq" id="WP_104372700.1">
    <property type="nucleotide sequence ID" value="NZ_BFAV01000141.1"/>
</dbReference>
<dbReference type="AlphaFoldDB" id="A0A2L2XKJ8"/>
<dbReference type="InterPro" id="IPR005081">
    <property type="entry name" value="SpoIIGA"/>
</dbReference>
<reference evidence="5" key="1">
    <citation type="submission" date="2018-02" db="EMBL/GenBank/DDBJ databases">
        <title>Genome sequence of Desulfocucumis palustris strain NAW-5.</title>
        <authorList>
            <person name="Watanabe M."/>
            <person name="Kojima H."/>
            <person name="Fukui M."/>
        </authorList>
    </citation>
    <scope>NUCLEOTIDE SEQUENCE [LARGE SCALE GENOMIC DNA]</scope>
    <source>
        <strain evidence="5">NAW-5</strain>
    </source>
</reference>
<feature type="transmembrane region" description="Helical" evidence="3">
    <location>
        <begin position="6"/>
        <end position="23"/>
    </location>
</feature>
<feature type="transmembrane region" description="Helical" evidence="3">
    <location>
        <begin position="87"/>
        <end position="111"/>
    </location>
</feature>
<evidence type="ECO:0000256" key="2">
    <source>
        <dbReference type="PIRSR" id="PIRSR018571-1"/>
    </source>
</evidence>
<gene>
    <name evidence="4" type="ORF">DCCM_3559</name>
</gene>
<dbReference type="OrthoDB" id="2690199at2"/>
<evidence type="ECO:0000313" key="5">
    <source>
        <dbReference type="Proteomes" id="UP000239549"/>
    </source>
</evidence>
<keyword evidence="1 3" id="KW-0472">Membrane</keyword>
<dbReference type="Pfam" id="PF03419">
    <property type="entry name" value="Peptidase_U4"/>
    <property type="match status" value="1"/>
</dbReference>
<dbReference type="GO" id="GO:0004190">
    <property type="term" value="F:aspartic-type endopeptidase activity"/>
    <property type="evidence" value="ECO:0007669"/>
    <property type="project" value="UniProtKB-KW"/>
</dbReference>
<dbReference type="PIRSF" id="PIRSF018571">
    <property type="entry name" value="SpoIIGA"/>
    <property type="match status" value="1"/>
</dbReference>
<proteinExistence type="inferred from homology"/>
<feature type="transmembrane region" description="Helical" evidence="3">
    <location>
        <begin position="61"/>
        <end position="80"/>
    </location>
</feature>
<keyword evidence="3" id="KW-0812">Transmembrane</keyword>
<evidence type="ECO:0000256" key="1">
    <source>
        <dbReference type="PIRNR" id="PIRNR018571"/>
    </source>
</evidence>
<dbReference type="Proteomes" id="UP000239549">
    <property type="component" value="Unassembled WGS sequence"/>
</dbReference>
<feature type="transmembrane region" description="Helical" evidence="3">
    <location>
        <begin position="35"/>
        <end position="55"/>
    </location>
</feature>
<comment type="subcellular location">
    <subcellularLocation>
        <location evidence="1">Cell membrane</location>
    </subcellularLocation>
</comment>
<dbReference type="NCBIfam" id="TIGR02854">
    <property type="entry name" value="spore_II_GA"/>
    <property type="match status" value="1"/>
</dbReference>
<keyword evidence="1" id="KW-0749">Sporulation</keyword>
<keyword evidence="3" id="KW-1133">Transmembrane helix</keyword>
<accession>A0A2L2XKJ8</accession>
<comment type="function">
    <text evidence="1">Probable aspartic protease that is responsible for the proteolytic cleavage of the RNA polymerase sigma E factor (SigE/spoIIGB) to yield the active peptide in the mother cell during sporulation. Responds to a signal from the forespore that is triggered by the extracellular signal protein SpoIIR.</text>
</comment>
<protein>
    <recommendedName>
        <fullName evidence="1">Sporulation sigma-E factor-processing peptidase</fullName>
        <ecNumber evidence="1">3.4.23.-</ecNumber>
    </recommendedName>
    <alternativeName>
        <fullName evidence="1">Membrane-associated aspartic protease</fullName>
    </alternativeName>
    <alternativeName>
        <fullName evidence="1">Stage II sporulation protein GA</fullName>
    </alternativeName>
</protein>
<organism evidence="4 5">
    <name type="scientific">Desulfocucumis palustris</name>
    <dbReference type="NCBI Taxonomy" id="1898651"/>
    <lineage>
        <taxon>Bacteria</taxon>
        <taxon>Bacillati</taxon>
        <taxon>Bacillota</taxon>
        <taxon>Clostridia</taxon>
        <taxon>Eubacteriales</taxon>
        <taxon>Desulfocucumaceae</taxon>
        <taxon>Desulfocucumis</taxon>
    </lineage>
</organism>
<feature type="active site" evidence="2">
    <location>
        <position position="183"/>
    </location>
</feature>
<comment type="similarity">
    <text evidence="1">Belongs to the peptidase U4 family.</text>
</comment>
<name>A0A2L2XKJ8_9FIRM</name>
<evidence type="ECO:0000313" key="4">
    <source>
        <dbReference type="EMBL" id="GBF34441.1"/>
    </source>
</evidence>
<dbReference type="GO" id="GO:0030435">
    <property type="term" value="P:sporulation resulting in formation of a cellular spore"/>
    <property type="evidence" value="ECO:0007669"/>
    <property type="project" value="UniProtKB-KW"/>
</dbReference>
<sequence>MSEHVVYLDKVFIGNLAVNYLILRTSGRLAGVRGNRIRLLVAAGLGSLYAVLMFLPGTGRYFYFFIKIAVSLLMVGVAFLPLPVRRYLSCLGFFYLGSFLLGGAVMGFSYLIYRGGYYQGVKNVLEVVDRYLWPGLILAALVLLGASVAVPRQLRGRLKKDALKMPVTIILWGKKVVVEGLVDTGNSLTDPVSGVPVMVVEYGALKNILPDPLKAAMEKYRDGMTVVSVMAGTRWNERLRLIPFKSLGNDRGLLLGIRPDCLEIKSGSEIKRVEKTVLAIHNSRLDPGRQYSALLHPDLVENVPAA</sequence>
<comment type="caution">
    <text evidence="4">The sequence shown here is derived from an EMBL/GenBank/DDBJ whole genome shotgun (WGS) entry which is preliminary data.</text>
</comment>
<dbReference type="GO" id="GO:0030436">
    <property type="term" value="P:asexual sporulation"/>
    <property type="evidence" value="ECO:0007669"/>
    <property type="project" value="InterPro"/>
</dbReference>
<dbReference type="GO" id="GO:0005886">
    <property type="term" value="C:plasma membrane"/>
    <property type="evidence" value="ECO:0007669"/>
    <property type="project" value="UniProtKB-SubCell"/>
</dbReference>
<keyword evidence="1" id="KW-1003">Cell membrane</keyword>
<dbReference type="EMBL" id="BFAV01000141">
    <property type="protein sequence ID" value="GBF34441.1"/>
    <property type="molecule type" value="Genomic_DNA"/>
</dbReference>
<keyword evidence="1" id="KW-0378">Hydrolase</keyword>
<dbReference type="GO" id="GO:0006508">
    <property type="term" value="P:proteolysis"/>
    <property type="evidence" value="ECO:0007669"/>
    <property type="project" value="UniProtKB-KW"/>
</dbReference>